<dbReference type="Proteomes" id="UP000053237">
    <property type="component" value="Unassembled WGS sequence"/>
</dbReference>
<sequence>MRSSRITCIAILYRFCGFYAAPFGSMIITAQTENLDNCQECLLRHAGALQVEVVGAGENKCTSFMVLGLIDYIKTNLITCSTMERCRGFNSIPVVLRSNVWEQSTFAPNNVKQLPSHPIASLGKTRTPLPIMPTSSMLITQDFKPICLYRSNIFYSFFCEACFKVNSDNGSMEKYSIFNKRMGQMYVIYTSDTDNFVESCHRFELCRGETIQLSEILCKIFRQRIAPRTFQQDNLDILPHMDTVGGEYKIWPSSLRRSDYAVSSELLLRNILRQSYCISTTSPHFDNFNCWSCLRKQFGGMVVLDQIQIFGKPEYGKFLVYLFAENFEPTVPHYIEGCGSVRPSDHCMLGSDHVDTLTPKHDIFAIMFGNKSTKKGNRVSNHQGKCFLIQHTPDEESKCRDLFSGFSTHKLSSIAFLVSLFGDANGSFDLKFHLFRKNRCREADLMPDIVCLYELDRIMIDNDLNLRANEELTSTSSSDYSESSPVEAKMALYKWIDEDTKNKNDMRLCFKCLTRMRNVVVLSVTRQYVWMVEYQMKFPDCPPCNAKMKAGPQTPYNHKFRQTLAQDVDSSFGTIEGTAKRKVDTSGHDTIDVD</sequence>
<comment type="caution">
    <text evidence="2">The sequence shown here is derived from an EMBL/GenBank/DDBJ whole genome shotgun (WGS) entry which is preliminary data.</text>
</comment>
<dbReference type="InParanoid" id="A0A024FVQ7"/>
<evidence type="ECO:0000256" key="1">
    <source>
        <dbReference type="SAM" id="SignalP"/>
    </source>
</evidence>
<feature type="chain" id="PRO_5001529305" evidence="1">
    <location>
        <begin position="21"/>
        <end position="594"/>
    </location>
</feature>
<proteinExistence type="predicted"/>
<keyword evidence="3" id="KW-1185">Reference proteome</keyword>
<name>A0A024FVQ7_9STRA</name>
<feature type="signal peptide" evidence="1">
    <location>
        <begin position="1"/>
        <end position="20"/>
    </location>
</feature>
<protein>
    <submittedName>
        <fullName evidence="2">Uncharacterized protein</fullName>
    </submittedName>
</protein>
<gene>
    <name evidence="2" type="ORF">BN9_126460</name>
</gene>
<reference evidence="2 3" key="1">
    <citation type="submission" date="2012-05" db="EMBL/GenBank/DDBJ databases">
        <title>Recombination and specialization in a pathogen metapopulation.</title>
        <authorList>
            <person name="Gardiner A."/>
            <person name="Kemen E."/>
            <person name="Schultz-Larsen T."/>
            <person name="MacLean D."/>
            <person name="Van Oosterhout C."/>
            <person name="Jones J.D.G."/>
        </authorList>
    </citation>
    <scope>NUCLEOTIDE SEQUENCE [LARGE SCALE GENOMIC DNA]</scope>
    <source>
        <strain evidence="2 3">Ac Nc2</strain>
    </source>
</reference>
<keyword evidence="1" id="KW-0732">Signal</keyword>
<dbReference type="EMBL" id="CAIX01000890">
    <property type="protein sequence ID" value="CCI11253.1"/>
    <property type="molecule type" value="Genomic_DNA"/>
</dbReference>
<evidence type="ECO:0000313" key="3">
    <source>
        <dbReference type="Proteomes" id="UP000053237"/>
    </source>
</evidence>
<accession>A0A024FVQ7</accession>
<organism evidence="2 3">
    <name type="scientific">Albugo candida</name>
    <dbReference type="NCBI Taxonomy" id="65357"/>
    <lineage>
        <taxon>Eukaryota</taxon>
        <taxon>Sar</taxon>
        <taxon>Stramenopiles</taxon>
        <taxon>Oomycota</taxon>
        <taxon>Peronosporomycetes</taxon>
        <taxon>Albuginales</taxon>
        <taxon>Albuginaceae</taxon>
        <taxon>Albugo</taxon>
    </lineage>
</organism>
<evidence type="ECO:0000313" key="2">
    <source>
        <dbReference type="EMBL" id="CCI11253.1"/>
    </source>
</evidence>
<dbReference type="AlphaFoldDB" id="A0A024FVQ7"/>